<evidence type="ECO:0000313" key="5">
    <source>
        <dbReference type="EMBL" id="MFO3715618.1"/>
    </source>
</evidence>
<protein>
    <submittedName>
        <fullName evidence="5">Glycerate kinase</fullName>
    </submittedName>
</protein>
<keyword evidence="3 4" id="KW-0418">Kinase</keyword>
<keyword evidence="2 4" id="KW-0808">Transferase</keyword>
<dbReference type="NCBIfam" id="TIGR00045">
    <property type="entry name" value="glycerate kinase"/>
    <property type="match status" value="1"/>
</dbReference>
<dbReference type="PANTHER" id="PTHR21599:SF0">
    <property type="entry name" value="GLYCERATE KINASE"/>
    <property type="match status" value="1"/>
</dbReference>
<dbReference type="InterPro" id="IPR018197">
    <property type="entry name" value="Glycerate_kinase_RE-like"/>
</dbReference>
<dbReference type="GO" id="GO:0016301">
    <property type="term" value="F:kinase activity"/>
    <property type="evidence" value="ECO:0007669"/>
    <property type="project" value="UniProtKB-KW"/>
</dbReference>
<evidence type="ECO:0000256" key="1">
    <source>
        <dbReference type="ARBA" id="ARBA00006284"/>
    </source>
</evidence>
<dbReference type="SUPFAM" id="SSF110738">
    <property type="entry name" value="Glycerate kinase I"/>
    <property type="match status" value="1"/>
</dbReference>
<dbReference type="PIRSF" id="PIRSF006078">
    <property type="entry name" value="GlxK"/>
    <property type="match status" value="1"/>
</dbReference>
<keyword evidence="6" id="KW-1185">Reference proteome</keyword>
<comment type="caution">
    <text evidence="5">The sequence shown here is derived from an EMBL/GenBank/DDBJ whole genome shotgun (WGS) entry which is preliminary data.</text>
</comment>
<reference evidence="5 6" key="1">
    <citation type="journal article" date="2025" name="Anaerobe">
        <title>Description of Anaerococcus kampingiae sp. nov., Anaerococcus groningensis sp. nov., Anaerococcus martiniensis sp. nov., and Anaerococcus cruorum sp. nov., isolated from human clinical specimens.</title>
        <authorList>
            <person name="Boiten K.E."/>
            <person name="Meijer J."/>
            <person name="van Wezel E.M."/>
            <person name="Veloo A.C.M."/>
        </authorList>
    </citation>
    <scope>NUCLEOTIDE SEQUENCE [LARGE SCALE GENOMIC DNA]</scope>
    <source>
        <strain evidence="5 6">ENR1039</strain>
    </source>
</reference>
<evidence type="ECO:0000256" key="3">
    <source>
        <dbReference type="ARBA" id="ARBA00022777"/>
    </source>
</evidence>
<dbReference type="Gene3D" id="3.90.1510.10">
    <property type="entry name" value="Glycerate kinase, domain 2"/>
    <property type="match status" value="1"/>
</dbReference>
<evidence type="ECO:0000256" key="2">
    <source>
        <dbReference type="ARBA" id="ARBA00022679"/>
    </source>
</evidence>
<name>A0ABW9MUX8_9FIRM</name>
<evidence type="ECO:0000256" key="4">
    <source>
        <dbReference type="PIRNR" id="PIRNR006078"/>
    </source>
</evidence>
<gene>
    <name evidence="5" type="ORF">ACCQ40_02285</name>
</gene>
<evidence type="ECO:0000313" key="6">
    <source>
        <dbReference type="Proteomes" id="UP001638015"/>
    </source>
</evidence>
<dbReference type="EMBL" id="JBGMEH010000001">
    <property type="protein sequence ID" value="MFO3715618.1"/>
    <property type="molecule type" value="Genomic_DNA"/>
</dbReference>
<dbReference type="InterPro" id="IPR018193">
    <property type="entry name" value="Glyc_kinase_flavodox-like_fold"/>
</dbReference>
<organism evidence="5 6">
    <name type="scientific">Anaerococcus cruorum</name>
    <dbReference type="NCBI Taxonomy" id="3115617"/>
    <lineage>
        <taxon>Bacteria</taxon>
        <taxon>Bacillati</taxon>
        <taxon>Bacillota</taxon>
        <taxon>Tissierellia</taxon>
        <taxon>Tissierellales</taxon>
        <taxon>Peptoniphilaceae</taxon>
        <taxon>Anaerococcus</taxon>
    </lineage>
</organism>
<dbReference type="InterPro" id="IPR036129">
    <property type="entry name" value="Glycerate_kinase_sf"/>
</dbReference>
<dbReference type="Proteomes" id="UP001638015">
    <property type="component" value="Unassembled WGS sequence"/>
</dbReference>
<dbReference type="PANTHER" id="PTHR21599">
    <property type="entry name" value="GLYCERATE KINASE"/>
    <property type="match status" value="1"/>
</dbReference>
<dbReference type="Gene3D" id="3.40.50.10350">
    <property type="entry name" value="Glycerate kinase, domain 1"/>
    <property type="match status" value="1"/>
</dbReference>
<dbReference type="InterPro" id="IPR004381">
    <property type="entry name" value="Glycerate_kinase"/>
</dbReference>
<accession>A0ABW9MUX8</accession>
<dbReference type="RefSeq" id="WP_410032441.1">
    <property type="nucleotide sequence ID" value="NZ_JBGMEH010000001.1"/>
</dbReference>
<comment type="similarity">
    <text evidence="1 4">Belongs to the glycerate kinase type-1 family.</text>
</comment>
<proteinExistence type="inferred from homology"/>
<sequence>MMKTLIAIDSIKNYENSIEIGNIFKEELGDNADIIPFLDGGEGTVEAMKGLLDGDYHYVNVHNPKNEVITARYVMKDKYAVMEMAQSSGLRLLYKEELDVMNSSSLGFGEMLVDGLDAGANSFFIGIGDTATNDLGMGMLYALGARFYDKGNNELNPIAKNMVEVERIDLSNMDHRIFDKYIVIATSSDTTLFGENSFLESRVYRKGASELDIAFLYKGSKHFKKKIEEALGIDPVDLPSLGSGGGVAWALYTFFKTKITKSMDLVLERLDFDQMIKEYDTLILGENVDQFDGLSSINVAKVAKSYNENLDVIFLENKDGKKIGQREKFDKIYQYEISDDFDRDQMREAIRALAKDLNKNYFSR</sequence>
<dbReference type="Pfam" id="PF02595">
    <property type="entry name" value="Gly_kinase"/>
    <property type="match status" value="1"/>
</dbReference>